<evidence type="ECO:0000256" key="1">
    <source>
        <dbReference type="ARBA" id="ARBA00004123"/>
    </source>
</evidence>
<keyword evidence="4" id="KW-0677">Repeat</keyword>
<evidence type="ECO:0008006" key="8">
    <source>
        <dbReference type="Google" id="ProtNLM"/>
    </source>
</evidence>
<organism evidence="6 7">
    <name type="scientific">Genlisea aurea</name>
    <dbReference type="NCBI Taxonomy" id="192259"/>
    <lineage>
        <taxon>Eukaryota</taxon>
        <taxon>Viridiplantae</taxon>
        <taxon>Streptophyta</taxon>
        <taxon>Embryophyta</taxon>
        <taxon>Tracheophyta</taxon>
        <taxon>Spermatophyta</taxon>
        <taxon>Magnoliopsida</taxon>
        <taxon>eudicotyledons</taxon>
        <taxon>Gunneridae</taxon>
        <taxon>Pentapetalae</taxon>
        <taxon>asterids</taxon>
        <taxon>lamiids</taxon>
        <taxon>Lamiales</taxon>
        <taxon>Lentibulariaceae</taxon>
        <taxon>Genlisea</taxon>
    </lineage>
</organism>
<dbReference type="SUPFAM" id="SSF48371">
    <property type="entry name" value="ARM repeat"/>
    <property type="match status" value="1"/>
</dbReference>
<dbReference type="GO" id="GO:0043161">
    <property type="term" value="P:proteasome-mediated ubiquitin-dependent protein catabolic process"/>
    <property type="evidence" value="ECO:0007669"/>
    <property type="project" value="TreeGrafter"/>
</dbReference>
<dbReference type="GO" id="GO:0034657">
    <property type="term" value="C:GID complex"/>
    <property type="evidence" value="ECO:0007669"/>
    <property type="project" value="TreeGrafter"/>
</dbReference>
<gene>
    <name evidence="6" type="ORF">M569_08846</name>
</gene>
<evidence type="ECO:0000256" key="3">
    <source>
        <dbReference type="ARBA" id="ARBA00022490"/>
    </source>
</evidence>
<proteinExistence type="predicted"/>
<accession>S8E0Z9</accession>
<dbReference type="PANTHER" id="PTHR15651:SF7">
    <property type="entry name" value="ARMADILLO REPEAT-CONTAINING PROTEIN 8"/>
    <property type="match status" value="1"/>
</dbReference>
<dbReference type="Proteomes" id="UP000015453">
    <property type="component" value="Unassembled WGS sequence"/>
</dbReference>
<keyword evidence="5" id="KW-0539">Nucleus</keyword>
<dbReference type="InterPro" id="IPR011989">
    <property type="entry name" value="ARM-like"/>
</dbReference>
<dbReference type="InterPro" id="IPR016024">
    <property type="entry name" value="ARM-type_fold"/>
</dbReference>
<dbReference type="AlphaFoldDB" id="S8E0Z9"/>
<dbReference type="GO" id="GO:0005737">
    <property type="term" value="C:cytoplasm"/>
    <property type="evidence" value="ECO:0007669"/>
    <property type="project" value="UniProtKB-SubCell"/>
</dbReference>
<evidence type="ECO:0000256" key="4">
    <source>
        <dbReference type="ARBA" id="ARBA00022737"/>
    </source>
</evidence>
<keyword evidence="3" id="KW-0963">Cytoplasm</keyword>
<dbReference type="InterPro" id="IPR038739">
    <property type="entry name" value="ARMC8/Vid28"/>
</dbReference>
<dbReference type="PANTHER" id="PTHR15651">
    <property type="entry name" value="ARMADILLO REPEAT-CONTAINING PROTEIN 8"/>
    <property type="match status" value="1"/>
</dbReference>
<sequence length="353" mass="37753">MKISGGSDGPARLIERLKSCSNHEEKAKSVRELKNQIIGNRTKKLTYLSHGAAAVVAGMMTGSGGSETDVESREAVLIQCGAVLGSLACGLDAGVEAVVDAGGLPILMELVSSSNEKVADVGARSLKLIYRSKRAPKIDFLRRKNVEFLISLLENSATSSVDLGAQLIAHSCTTPQEQQHLADSGIAKPLAALLLAGCDARDSALKSIAALARNNPKFAEAFVAEGNGAVSPLLIRLLADRRNPRTRLRASICLVNLRRRRNSSRTCLGVDDDDLIEVLVDTIGDDAATSDESAALALCDMIDGSEDPKFIVDRLFDRLKQGSVSQNRMRGIVLALFQICTKLNYSKVIKSKP</sequence>
<dbReference type="EMBL" id="AUSU01003949">
    <property type="protein sequence ID" value="EPS65932.1"/>
    <property type="molecule type" value="Genomic_DNA"/>
</dbReference>
<keyword evidence="7" id="KW-1185">Reference proteome</keyword>
<dbReference type="OrthoDB" id="5559898at2759"/>
<name>S8E0Z9_9LAMI</name>
<evidence type="ECO:0000256" key="2">
    <source>
        <dbReference type="ARBA" id="ARBA00004496"/>
    </source>
</evidence>
<comment type="caution">
    <text evidence="6">The sequence shown here is derived from an EMBL/GenBank/DDBJ whole genome shotgun (WGS) entry which is preliminary data.</text>
</comment>
<protein>
    <recommendedName>
        <fullName evidence="8">Armadillo repeat-containing protein 8</fullName>
    </recommendedName>
</protein>
<evidence type="ECO:0000313" key="7">
    <source>
        <dbReference type="Proteomes" id="UP000015453"/>
    </source>
</evidence>
<evidence type="ECO:0000313" key="6">
    <source>
        <dbReference type="EMBL" id="EPS65932.1"/>
    </source>
</evidence>
<evidence type="ECO:0000256" key="5">
    <source>
        <dbReference type="ARBA" id="ARBA00023242"/>
    </source>
</evidence>
<dbReference type="Gene3D" id="1.25.10.10">
    <property type="entry name" value="Leucine-rich Repeat Variant"/>
    <property type="match status" value="1"/>
</dbReference>
<reference evidence="6 7" key="1">
    <citation type="journal article" date="2013" name="BMC Genomics">
        <title>The miniature genome of a carnivorous plant Genlisea aurea contains a low number of genes and short non-coding sequences.</title>
        <authorList>
            <person name="Leushkin E.V."/>
            <person name="Sutormin R.A."/>
            <person name="Nabieva E.R."/>
            <person name="Penin A.A."/>
            <person name="Kondrashov A.S."/>
            <person name="Logacheva M.D."/>
        </authorList>
    </citation>
    <scope>NUCLEOTIDE SEQUENCE [LARGE SCALE GENOMIC DNA]</scope>
</reference>
<comment type="subcellular location">
    <subcellularLocation>
        <location evidence="2">Cytoplasm</location>
    </subcellularLocation>
    <subcellularLocation>
        <location evidence="1">Nucleus</location>
    </subcellularLocation>
</comment>
<dbReference type="GO" id="GO:0005634">
    <property type="term" value="C:nucleus"/>
    <property type="evidence" value="ECO:0007669"/>
    <property type="project" value="UniProtKB-SubCell"/>
</dbReference>